<evidence type="ECO:0000256" key="3">
    <source>
        <dbReference type="SAM" id="MobiDB-lite"/>
    </source>
</evidence>
<evidence type="ECO:0000313" key="6">
    <source>
        <dbReference type="Proteomes" id="UP000290572"/>
    </source>
</evidence>
<feature type="compositionally biased region" description="Polar residues" evidence="3">
    <location>
        <begin position="60"/>
        <end position="78"/>
    </location>
</feature>
<keyword evidence="2" id="KW-0393">Immunoglobulin domain</keyword>
<dbReference type="GO" id="GO:0007166">
    <property type="term" value="P:cell surface receptor signaling pathway"/>
    <property type="evidence" value="ECO:0007669"/>
    <property type="project" value="UniProtKB-ARBA"/>
</dbReference>
<dbReference type="PROSITE" id="PS50835">
    <property type="entry name" value="IG_LIKE"/>
    <property type="match status" value="4"/>
</dbReference>
<dbReference type="InterPro" id="IPR050412">
    <property type="entry name" value="Ig-like_Receptors_ImmuneReg"/>
</dbReference>
<organism evidence="5 6">
    <name type="scientific">Labeo rohita</name>
    <name type="common">Indian major carp</name>
    <name type="synonym">Cyprinus rohita</name>
    <dbReference type="NCBI Taxonomy" id="84645"/>
    <lineage>
        <taxon>Eukaryota</taxon>
        <taxon>Metazoa</taxon>
        <taxon>Chordata</taxon>
        <taxon>Craniata</taxon>
        <taxon>Vertebrata</taxon>
        <taxon>Euteleostomi</taxon>
        <taxon>Actinopterygii</taxon>
        <taxon>Neopterygii</taxon>
        <taxon>Teleostei</taxon>
        <taxon>Ostariophysi</taxon>
        <taxon>Cypriniformes</taxon>
        <taxon>Cyprinidae</taxon>
        <taxon>Labeoninae</taxon>
        <taxon>Labeonini</taxon>
        <taxon>Labeo</taxon>
    </lineage>
</organism>
<dbReference type="InterPro" id="IPR005162">
    <property type="entry name" value="Retrotrans_gag_dom"/>
</dbReference>
<dbReference type="SMART" id="SM00409">
    <property type="entry name" value="IG"/>
    <property type="match status" value="4"/>
</dbReference>
<name>A0A498M602_LABRO</name>
<proteinExistence type="predicted"/>
<comment type="caution">
    <text evidence="5">The sequence shown here is derived from an EMBL/GenBank/DDBJ whole genome shotgun (WGS) entry which is preliminary data.</text>
</comment>
<evidence type="ECO:0000259" key="4">
    <source>
        <dbReference type="PROSITE" id="PS50835"/>
    </source>
</evidence>
<dbReference type="Pfam" id="PF03732">
    <property type="entry name" value="Retrotrans_gag"/>
    <property type="match status" value="1"/>
</dbReference>
<dbReference type="InterPro" id="IPR013151">
    <property type="entry name" value="Immunoglobulin_dom"/>
</dbReference>
<dbReference type="EMBL" id="QBIY01012896">
    <property type="protein sequence ID" value="RXN14614.1"/>
    <property type="molecule type" value="Genomic_DNA"/>
</dbReference>
<dbReference type="InterPro" id="IPR013783">
    <property type="entry name" value="Ig-like_fold"/>
</dbReference>
<feature type="domain" description="Ig-like" evidence="4">
    <location>
        <begin position="643"/>
        <end position="736"/>
    </location>
</feature>
<dbReference type="InterPro" id="IPR007110">
    <property type="entry name" value="Ig-like_dom"/>
</dbReference>
<dbReference type="Gene3D" id="2.60.40.10">
    <property type="entry name" value="Immunoglobulins"/>
    <property type="match status" value="4"/>
</dbReference>
<keyword evidence="6" id="KW-1185">Reference proteome</keyword>
<evidence type="ECO:0000256" key="2">
    <source>
        <dbReference type="ARBA" id="ARBA00023319"/>
    </source>
</evidence>
<dbReference type="InterPro" id="IPR036179">
    <property type="entry name" value="Ig-like_dom_sf"/>
</dbReference>
<dbReference type="InterPro" id="IPR003598">
    <property type="entry name" value="Ig_sub2"/>
</dbReference>
<dbReference type="SUPFAM" id="SSF48726">
    <property type="entry name" value="Immunoglobulin"/>
    <property type="match status" value="4"/>
</dbReference>
<reference evidence="5 6" key="1">
    <citation type="submission" date="2018-03" db="EMBL/GenBank/DDBJ databases">
        <title>Draft genome sequence of Rohu Carp (Labeo rohita).</title>
        <authorList>
            <person name="Das P."/>
            <person name="Kushwaha B."/>
            <person name="Joshi C.G."/>
            <person name="Kumar D."/>
            <person name="Nagpure N.S."/>
            <person name="Sahoo L."/>
            <person name="Das S.P."/>
            <person name="Bit A."/>
            <person name="Patnaik S."/>
            <person name="Meher P.K."/>
            <person name="Jayasankar P."/>
            <person name="Koringa P.G."/>
            <person name="Patel N.V."/>
            <person name="Hinsu A.T."/>
            <person name="Kumar R."/>
            <person name="Pandey M."/>
            <person name="Agarwal S."/>
            <person name="Srivastava S."/>
            <person name="Singh M."/>
            <person name="Iquebal M.A."/>
            <person name="Jaiswal S."/>
            <person name="Angadi U.B."/>
            <person name="Kumar N."/>
            <person name="Raza M."/>
            <person name="Shah T.M."/>
            <person name="Rai A."/>
            <person name="Jena J.K."/>
        </authorList>
    </citation>
    <scope>NUCLEOTIDE SEQUENCE [LARGE SCALE GENOMIC DNA]</scope>
    <source>
        <strain evidence="5">DASCIFA01</strain>
        <tissue evidence="5">Testis</tissue>
    </source>
</reference>
<feature type="domain" description="Ig-like" evidence="4">
    <location>
        <begin position="265"/>
        <end position="358"/>
    </location>
</feature>
<evidence type="ECO:0000313" key="5">
    <source>
        <dbReference type="EMBL" id="RXN14614.1"/>
    </source>
</evidence>
<accession>A0A498M602</accession>
<dbReference type="Pfam" id="PF00047">
    <property type="entry name" value="ig"/>
    <property type="match status" value="4"/>
</dbReference>
<gene>
    <name evidence="5" type="ORF">ROHU_028577</name>
</gene>
<dbReference type="PANTHER" id="PTHR11738">
    <property type="entry name" value="MHC CLASS I NK CELL RECEPTOR"/>
    <property type="match status" value="1"/>
</dbReference>
<protein>
    <submittedName>
        <fullName evidence="5">Deleted in malignant brain tumors 1</fullName>
    </submittedName>
</protein>
<dbReference type="SMART" id="SM00408">
    <property type="entry name" value="IGc2"/>
    <property type="match status" value="4"/>
</dbReference>
<feature type="region of interest" description="Disordered" evidence="3">
    <location>
        <begin position="60"/>
        <end position="80"/>
    </location>
</feature>
<feature type="domain" description="Ig-like" evidence="4">
    <location>
        <begin position="429"/>
        <end position="522"/>
    </location>
</feature>
<dbReference type="InterPro" id="IPR003599">
    <property type="entry name" value="Ig_sub"/>
</dbReference>
<dbReference type="GO" id="GO:0002764">
    <property type="term" value="P:immune response-regulating signaling pathway"/>
    <property type="evidence" value="ECO:0007669"/>
    <property type="project" value="TreeGrafter"/>
</dbReference>
<sequence>MDPAEGSSLQSALELQGAMLGRHEQELSSTRHSVDNLSAQFAGLVERLDRLTLSGFASAPSTVGPSPLSSEPRVNNPPTYAGEPKSCKSFLIQCEVVFSLQSRTYASETSKVAYVISLLTGRAREWGTAVWESQARCCCEFESFKDEMIKTFDQSVFGKEASRLLASIQQGRRSVADYSVEFRTLAATSGWNAEALVARFLEGLNDAFKDELYAREVPDRLDDLISLALRLDARRELRRRARMRTEPVASTPLAPSSDEMNLQQPNISHSAPDGQFVVGSQGPVITRGHSFTIICSTESQYPGGSFHLFRGSNITRSESAVNHSSSFSFPEADYSHEGNYSCVHEVSVSSRSFRSSASELLLITITVNLQQPNISHSAPDGQFVVGSQGPVITRGHSFTIICSTESQYPGGSFHLFRGSNITRMNLQQPNISHSAPDGQFVVGSQGPVITRGHSFTIICSTESQYPGGSFHLFRGSSITRSESAVNHSSSFSFPEADYSHEGNYSCVYEVSVSSRSFRSSASKMLLITITVNLQQPNISHSAPDGQFVVGSQGPVITRGHSFTIICSTESQYPGGSFHLFRGSSITRSESAVNHSSSFSFPEADYSHEGNYSCVYEVSVSSRSFRSSASELLLITITVNLQQPNISHSAPDGQFVVGSQGPVITRGHSFTIICSTESQYPGGSFHLFRGSSITRSESAVNHSSSFSFPEADYSHEGNYSCVYEVSVSSRSFRSSASELLLITITDSESEIVNSI</sequence>
<dbReference type="Proteomes" id="UP000290572">
    <property type="component" value="Unassembled WGS sequence"/>
</dbReference>
<dbReference type="AlphaFoldDB" id="A0A498M602"/>
<keyword evidence="1" id="KW-1015">Disulfide bond</keyword>
<evidence type="ECO:0000256" key="1">
    <source>
        <dbReference type="ARBA" id="ARBA00023157"/>
    </source>
</evidence>
<dbReference type="PANTHER" id="PTHR11738:SF186">
    <property type="entry name" value="OSTEOCLAST-ASSOCIATED IMMUNOGLOBULIN-LIKE RECEPTOR"/>
    <property type="match status" value="1"/>
</dbReference>
<feature type="domain" description="Ig-like" evidence="4">
    <location>
        <begin position="536"/>
        <end position="629"/>
    </location>
</feature>